<dbReference type="EMBL" id="CP038852">
    <property type="protein sequence ID" value="QIZ20920.1"/>
    <property type="molecule type" value="Genomic_DNA"/>
</dbReference>
<keyword evidence="8" id="KW-0368">Histidine biosynthesis</keyword>
<dbReference type="EC" id="2.4.2.17" evidence="3 10"/>
<dbReference type="PANTHER" id="PTHR21403:SF8">
    <property type="entry name" value="ATP PHOSPHORIBOSYLTRANSFERASE"/>
    <property type="match status" value="1"/>
</dbReference>
<dbReference type="GO" id="GO:0000105">
    <property type="term" value="P:L-histidine biosynthetic process"/>
    <property type="evidence" value="ECO:0007669"/>
    <property type="project" value="UniProtKB-UniRule"/>
</dbReference>
<proteinExistence type="predicted"/>
<accession>A0A6H1Q339</accession>
<comment type="function">
    <text evidence="9">Catalyzes the condensation of ATP and 5-phosphoribose 1-diphosphate to form N'-(5'-phosphoribosyl)-ATP (PR-ATP). Has a crucial role in the pathway because the rate of histidine biosynthesis seems to be controlled primarily by regulation of HisG enzymatic activity.</text>
</comment>
<comment type="pathway">
    <text evidence="2">Amino-acid biosynthesis; L-histidine biosynthesis; L-histidine from 5-phospho-alpha-D-ribose 1-diphosphate: step 1/9.</text>
</comment>
<dbReference type="KEGG" id="peg:E5R92_03870"/>
<keyword evidence="7 12" id="KW-0808">Transferase</keyword>
<dbReference type="RefSeq" id="WP_168606798.1">
    <property type="nucleotide sequence ID" value="NZ_CP038852.1"/>
</dbReference>
<dbReference type="Pfam" id="PF01634">
    <property type="entry name" value="HisG"/>
    <property type="match status" value="1"/>
</dbReference>
<reference evidence="12 13" key="1">
    <citation type="journal article" date="2020" name="Nat. Microbiol.">
        <title>Lysogenic host-virus interactions in SAR11 marine bacteria.</title>
        <authorList>
            <person name="Morris R.M."/>
            <person name="Cain K.R."/>
            <person name="Hvorecny K.L."/>
            <person name="Kollman J.M."/>
        </authorList>
    </citation>
    <scope>NUCLEOTIDE SEQUENCE [LARGE SCALE GENOMIC DNA]</scope>
    <source>
        <strain evidence="12 13">NP1</strain>
    </source>
</reference>
<keyword evidence="6 12" id="KW-0328">Glycosyltransferase</keyword>
<dbReference type="InterPro" id="IPR013820">
    <property type="entry name" value="ATP_PRibTrfase_cat"/>
</dbReference>
<evidence type="ECO:0000256" key="7">
    <source>
        <dbReference type="ARBA" id="ARBA00022679"/>
    </source>
</evidence>
<evidence type="ECO:0000256" key="6">
    <source>
        <dbReference type="ARBA" id="ARBA00022676"/>
    </source>
</evidence>
<evidence type="ECO:0000259" key="11">
    <source>
        <dbReference type="Pfam" id="PF01634"/>
    </source>
</evidence>
<keyword evidence="13" id="KW-1185">Reference proteome</keyword>
<evidence type="ECO:0000256" key="8">
    <source>
        <dbReference type="ARBA" id="ARBA00023102"/>
    </source>
</evidence>
<comment type="catalytic activity">
    <reaction evidence="1">
        <text>1-(5-phospho-beta-D-ribosyl)-ATP + diphosphate = 5-phospho-alpha-D-ribose 1-diphosphate + ATP</text>
        <dbReference type="Rhea" id="RHEA:18473"/>
        <dbReference type="ChEBI" id="CHEBI:30616"/>
        <dbReference type="ChEBI" id="CHEBI:33019"/>
        <dbReference type="ChEBI" id="CHEBI:58017"/>
        <dbReference type="ChEBI" id="CHEBI:73183"/>
        <dbReference type="EC" id="2.4.2.17"/>
    </reaction>
</comment>
<dbReference type="AlphaFoldDB" id="A0A6H1Q339"/>
<protein>
    <recommendedName>
        <fullName evidence="4 10">ATP phosphoribosyltransferase</fullName>
        <ecNumber evidence="3 10">2.4.2.17</ecNumber>
    </recommendedName>
</protein>
<dbReference type="Proteomes" id="UP000501094">
    <property type="component" value="Chromosome"/>
</dbReference>
<evidence type="ECO:0000256" key="3">
    <source>
        <dbReference type="ARBA" id="ARBA00011946"/>
    </source>
</evidence>
<dbReference type="NCBIfam" id="TIGR00070">
    <property type="entry name" value="hisG"/>
    <property type="match status" value="1"/>
</dbReference>
<dbReference type="GO" id="GO:0005737">
    <property type="term" value="C:cytoplasm"/>
    <property type="evidence" value="ECO:0007669"/>
    <property type="project" value="InterPro"/>
</dbReference>
<organism evidence="12 13">
    <name type="scientific">Candidatus Pelagibacter giovannonii</name>
    <dbReference type="NCBI Taxonomy" id="2563896"/>
    <lineage>
        <taxon>Bacteria</taxon>
        <taxon>Pseudomonadati</taxon>
        <taxon>Pseudomonadota</taxon>
        <taxon>Alphaproteobacteria</taxon>
        <taxon>Candidatus Pelagibacterales</taxon>
        <taxon>Candidatus Pelagibacteraceae</taxon>
        <taxon>Candidatus Pelagibacter</taxon>
    </lineage>
</organism>
<evidence type="ECO:0000313" key="12">
    <source>
        <dbReference type="EMBL" id="QIZ20920.1"/>
    </source>
</evidence>
<dbReference type="PANTHER" id="PTHR21403">
    <property type="entry name" value="ATP PHOSPHORIBOSYLTRANSFERASE ATP-PRTASE"/>
    <property type="match status" value="1"/>
</dbReference>
<feature type="domain" description="ATP phosphoribosyltransferase catalytic" evidence="11">
    <location>
        <begin position="56"/>
        <end position="226"/>
    </location>
</feature>
<dbReference type="Gene3D" id="3.40.190.10">
    <property type="entry name" value="Periplasmic binding protein-like II"/>
    <property type="match status" value="2"/>
</dbReference>
<dbReference type="InterPro" id="IPR001348">
    <property type="entry name" value="ATP_PRibTrfase_HisG"/>
</dbReference>
<gene>
    <name evidence="12" type="primary">hisG</name>
    <name evidence="12" type="ORF">E5R92_03870</name>
</gene>
<dbReference type="SUPFAM" id="SSF53850">
    <property type="entry name" value="Periplasmic binding protein-like II"/>
    <property type="match status" value="1"/>
</dbReference>
<evidence type="ECO:0000256" key="1">
    <source>
        <dbReference type="ARBA" id="ARBA00000915"/>
    </source>
</evidence>
<evidence type="ECO:0000313" key="13">
    <source>
        <dbReference type="Proteomes" id="UP000501094"/>
    </source>
</evidence>
<dbReference type="GO" id="GO:0003879">
    <property type="term" value="F:ATP phosphoribosyltransferase activity"/>
    <property type="evidence" value="ECO:0007669"/>
    <property type="project" value="UniProtKB-UniRule"/>
</dbReference>
<evidence type="ECO:0000256" key="2">
    <source>
        <dbReference type="ARBA" id="ARBA00004667"/>
    </source>
</evidence>
<dbReference type="UniPathway" id="UPA00031">
    <property type="reaction ID" value="UER00006"/>
</dbReference>
<sequence length="228" mass="25540">MKKDIINISIVNKGRLKTESENVFKKAKLKILSKSDRSLVASIKGYPLIRVMYMNATEIIEALGTGVCDIGISGKDLWRESDVSIQSKISLVKQYEWGKSDLVVAVSTSWLDCVNPTDLEEISFEFFNKKKRLMRCATKFKNLTNEWMSSRGITQYDLVTSLGATENSVEISKADFITDLSSSGETLRQNNLKVIDDGIILKSSACLFAGKNSLKNKEVKKILKLLIK</sequence>
<evidence type="ECO:0000256" key="4">
    <source>
        <dbReference type="ARBA" id="ARBA00020998"/>
    </source>
</evidence>
<evidence type="ECO:0000256" key="10">
    <source>
        <dbReference type="NCBIfam" id="TIGR00070"/>
    </source>
</evidence>
<keyword evidence="5" id="KW-0028">Amino-acid biosynthesis</keyword>
<evidence type="ECO:0000256" key="9">
    <source>
        <dbReference type="ARBA" id="ARBA00024861"/>
    </source>
</evidence>
<name>A0A6H1Q339_9PROT</name>
<evidence type="ECO:0000256" key="5">
    <source>
        <dbReference type="ARBA" id="ARBA00022605"/>
    </source>
</evidence>